<dbReference type="EMBL" id="SSOP01000462">
    <property type="protein sequence ID" value="KAB5588407.1"/>
    <property type="molecule type" value="Genomic_DNA"/>
</dbReference>
<keyword evidence="3" id="KW-1185">Reference proteome</keyword>
<sequence>MHSLNTFSMLFTLLISTNAALDGVRIADQARFIQSQLPLPLGTQLPESKDLGIPTSTKISFEATPPVTNPRQCPQTCAARAAAAIGCGSLGNLQCVCGRSAGFKGFSMWCFSASNCDFWASQQVLRDIQVVCDGVRPIMDMFKPTVLTPNLAEIEKYVSTSRNEISMY</sequence>
<accession>A0A5N5QAI9</accession>
<dbReference type="Proteomes" id="UP000383932">
    <property type="component" value="Unassembled WGS sequence"/>
</dbReference>
<reference evidence="2 3" key="1">
    <citation type="journal article" date="2019" name="Fungal Biol. Biotechnol.">
        <title>Draft genome sequence of fastidious pathogen Ceratobasidium theobromae, which causes vascular-streak dieback in Theobroma cacao.</title>
        <authorList>
            <person name="Ali S.S."/>
            <person name="Asman A."/>
            <person name="Shao J."/>
            <person name="Firmansyah A.P."/>
            <person name="Susilo A.W."/>
            <person name="Rosmana A."/>
            <person name="McMahon P."/>
            <person name="Junaid M."/>
            <person name="Guest D."/>
            <person name="Kheng T.Y."/>
            <person name="Meinhardt L.W."/>
            <person name="Bailey B.A."/>
        </authorList>
    </citation>
    <scope>NUCLEOTIDE SEQUENCE [LARGE SCALE GENOMIC DNA]</scope>
    <source>
        <strain evidence="2 3">CT2</strain>
    </source>
</reference>
<feature type="signal peptide" evidence="1">
    <location>
        <begin position="1"/>
        <end position="19"/>
    </location>
</feature>
<organism evidence="2 3">
    <name type="scientific">Ceratobasidium theobromae</name>
    <dbReference type="NCBI Taxonomy" id="1582974"/>
    <lineage>
        <taxon>Eukaryota</taxon>
        <taxon>Fungi</taxon>
        <taxon>Dikarya</taxon>
        <taxon>Basidiomycota</taxon>
        <taxon>Agaricomycotina</taxon>
        <taxon>Agaricomycetes</taxon>
        <taxon>Cantharellales</taxon>
        <taxon>Ceratobasidiaceae</taxon>
        <taxon>Ceratobasidium</taxon>
    </lineage>
</organism>
<feature type="chain" id="PRO_5024413563" evidence="1">
    <location>
        <begin position="20"/>
        <end position="168"/>
    </location>
</feature>
<evidence type="ECO:0000313" key="2">
    <source>
        <dbReference type="EMBL" id="KAB5588407.1"/>
    </source>
</evidence>
<comment type="caution">
    <text evidence="2">The sequence shown here is derived from an EMBL/GenBank/DDBJ whole genome shotgun (WGS) entry which is preliminary data.</text>
</comment>
<proteinExistence type="predicted"/>
<dbReference type="OrthoDB" id="4505683at2759"/>
<name>A0A5N5QAI9_9AGAM</name>
<dbReference type="AlphaFoldDB" id="A0A5N5QAI9"/>
<keyword evidence="1" id="KW-0732">Signal</keyword>
<evidence type="ECO:0000313" key="3">
    <source>
        <dbReference type="Proteomes" id="UP000383932"/>
    </source>
</evidence>
<evidence type="ECO:0000256" key="1">
    <source>
        <dbReference type="SAM" id="SignalP"/>
    </source>
</evidence>
<protein>
    <submittedName>
        <fullName evidence="2">Putative effector protein</fullName>
    </submittedName>
</protein>
<gene>
    <name evidence="2" type="ORF">CTheo_8150</name>
</gene>